<dbReference type="GO" id="GO:0046872">
    <property type="term" value="F:metal ion binding"/>
    <property type="evidence" value="ECO:0007669"/>
    <property type="project" value="UniProtKB-KW"/>
</dbReference>
<keyword evidence="2" id="KW-0378">Hydrolase</keyword>
<sequence length="435" mass="48416">MLMLHISDIHFKAPDCLDPWMDPDASIRTRMMRDLGEQVRKLGEVGAILIGGDVAFKGASEEYDTARGWIQQLSQISGCPKERVFVVPGNHDVDRGMIKKAVAIQNVQHAIASAPAGRREWKLSQQLRDKLSGQNLFEPHAAYNEFAAPFNCQIWPDKPFWHQDVPLGGGVNLRLYGLTSTLLSGQEGEDDKAGDLYLSPLQTVLNPVPNTINLVLVHHPIDWLFDGDAVDDALTSRAILHLFGHKHRQRAVMEANYVRLGAGAVNPSRHVKPYDPGYNLIRLEVEGNGRDRRVKVEVHQRRLQENPEMFVPIFAGQGKTVFESVIQLPEEAEIPRPDVIKPPAASAAGQADKAGEEIAAQDAEAALGDEDKRDLLYRFWSLKSGQRRDIVNELGLLEEGEMKLPEPERYGRALIRAGQRKLLDKVAAAVAKLEN</sequence>
<keyword evidence="3" id="KW-0408">Iron</keyword>
<dbReference type="GO" id="GO:0016787">
    <property type="term" value="F:hydrolase activity"/>
    <property type="evidence" value="ECO:0007669"/>
    <property type="project" value="UniProtKB-KW"/>
</dbReference>
<evidence type="ECO:0000256" key="1">
    <source>
        <dbReference type="ARBA" id="ARBA00022723"/>
    </source>
</evidence>
<dbReference type="PANTHER" id="PTHR42988">
    <property type="entry name" value="PHOSPHOHYDROLASE"/>
    <property type="match status" value="1"/>
</dbReference>
<evidence type="ECO:0000259" key="6">
    <source>
        <dbReference type="Pfam" id="PF00149"/>
    </source>
</evidence>
<dbReference type="SUPFAM" id="SSF56300">
    <property type="entry name" value="Metallo-dependent phosphatases"/>
    <property type="match status" value="1"/>
</dbReference>
<evidence type="ECO:0000259" key="7">
    <source>
        <dbReference type="Pfam" id="PF19976"/>
    </source>
</evidence>
<feature type="region of interest" description="Disordered" evidence="5">
    <location>
        <begin position="333"/>
        <end position="353"/>
    </location>
</feature>
<evidence type="ECO:0000313" key="9">
    <source>
        <dbReference type="Proteomes" id="UP000503339"/>
    </source>
</evidence>
<feature type="domain" description="Calcineurin-like phosphoesterase" evidence="6">
    <location>
        <begin position="3"/>
        <end position="248"/>
    </location>
</feature>
<dbReference type="EMBL" id="CP033361">
    <property type="protein sequence ID" value="QKC77893.1"/>
    <property type="molecule type" value="Genomic_DNA"/>
</dbReference>
<proteinExistence type="inferred from homology"/>
<dbReference type="PANTHER" id="PTHR42988:SF2">
    <property type="entry name" value="CYCLIC NUCLEOTIDE PHOSPHODIESTERASE CBUA0032-RELATED"/>
    <property type="match status" value="1"/>
</dbReference>
<evidence type="ECO:0000256" key="4">
    <source>
        <dbReference type="ARBA" id="ARBA00025742"/>
    </source>
</evidence>
<dbReference type="RefSeq" id="WP_064992287.1">
    <property type="nucleotide sequence ID" value="NZ_CP033361.1"/>
</dbReference>
<comment type="similarity">
    <text evidence="4">Belongs to the cyclic nucleotide phosphodiesterase class-III family.</text>
</comment>
<evidence type="ECO:0000313" key="8">
    <source>
        <dbReference type="EMBL" id="QKC77893.1"/>
    </source>
</evidence>
<dbReference type="Gene3D" id="3.60.21.10">
    <property type="match status" value="1"/>
</dbReference>
<dbReference type="InterPro" id="IPR045533">
    <property type="entry name" value="GAAD"/>
</dbReference>
<dbReference type="Proteomes" id="UP000503339">
    <property type="component" value="Chromosome"/>
</dbReference>
<gene>
    <name evidence="8" type="ORF">EB233_22310</name>
</gene>
<evidence type="ECO:0000256" key="3">
    <source>
        <dbReference type="ARBA" id="ARBA00023004"/>
    </source>
</evidence>
<dbReference type="Pfam" id="PF00149">
    <property type="entry name" value="Metallophos"/>
    <property type="match status" value="1"/>
</dbReference>
<evidence type="ECO:0000256" key="2">
    <source>
        <dbReference type="ARBA" id="ARBA00022801"/>
    </source>
</evidence>
<keyword evidence="9" id="KW-1185">Reference proteome</keyword>
<evidence type="ECO:0000256" key="5">
    <source>
        <dbReference type="SAM" id="MobiDB-lite"/>
    </source>
</evidence>
<name>A0A6M7UP14_9HYPH</name>
<organism evidence="8 9">
    <name type="scientific">Mesorhizobium erdmanii</name>
    <dbReference type="NCBI Taxonomy" id="1777866"/>
    <lineage>
        <taxon>Bacteria</taxon>
        <taxon>Pseudomonadati</taxon>
        <taxon>Pseudomonadota</taxon>
        <taxon>Alphaproteobacteria</taxon>
        <taxon>Hyphomicrobiales</taxon>
        <taxon>Phyllobacteriaceae</taxon>
        <taxon>Mesorhizobium</taxon>
    </lineage>
</organism>
<dbReference type="Pfam" id="PF19976">
    <property type="entry name" value="GAAD"/>
    <property type="match status" value="1"/>
</dbReference>
<protein>
    <submittedName>
        <fullName evidence="8">Metallophosphoesterase</fullName>
    </submittedName>
</protein>
<dbReference type="AlphaFoldDB" id="A0A6M7UP14"/>
<dbReference type="InterPro" id="IPR029052">
    <property type="entry name" value="Metallo-depent_PP-like"/>
</dbReference>
<accession>A0A6M7UP14</accession>
<dbReference type="KEGG" id="merd:EB233_22310"/>
<dbReference type="InterPro" id="IPR004843">
    <property type="entry name" value="Calcineurin-like_PHP"/>
</dbReference>
<dbReference type="InterPro" id="IPR050884">
    <property type="entry name" value="CNP_phosphodiesterase-III"/>
</dbReference>
<feature type="domain" description="GTPase-associated adaptor" evidence="7">
    <location>
        <begin position="373"/>
        <end position="430"/>
    </location>
</feature>
<keyword evidence="1" id="KW-0479">Metal-binding</keyword>
<reference evidence="8 9" key="1">
    <citation type="submission" date="2018-10" db="EMBL/GenBank/DDBJ databases">
        <authorList>
            <person name="Perry B.J."/>
            <person name="Sullivan J.T."/>
            <person name="Murphy R.J.T."/>
            <person name="Ramsay J.P."/>
            <person name="Ronson C.W."/>
        </authorList>
    </citation>
    <scope>NUCLEOTIDE SEQUENCE [LARGE SCALE GENOMIC DNA]</scope>
    <source>
        <strain evidence="8 9">NZP2014</strain>
    </source>
</reference>